<dbReference type="STRING" id="644358.A0A0C4E5Q8"/>
<dbReference type="Gene3D" id="1.20.1280.140">
    <property type="match status" value="1"/>
</dbReference>
<name>A0A0C4E5Q8_MAGP6</name>
<evidence type="ECO:0000256" key="1">
    <source>
        <dbReference type="SAM" id="SignalP"/>
    </source>
</evidence>
<sequence length="156" mass="16032">MKTSTLIINSLLLATGLAAPTTSLARRDLASIQASLKKVEEGLGKVQTAVKALDPNDVNTAPPILTASDALSKTIKQATTDIQGSQALSLTDALSLQQSAGGLSTATQDTISALTGKKAALDQLGVASVAVSSLKQQKADSAALGKNWEDIKCFLR</sequence>
<dbReference type="EMBL" id="ADBL01001900">
    <property type="status" value="NOT_ANNOTATED_CDS"/>
    <property type="molecule type" value="Genomic_DNA"/>
</dbReference>
<reference evidence="3" key="4">
    <citation type="journal article" date="2015" name="G3 (Bethesda)">
        <title>Genome sequences of three phytopathogenic species of the Magnaporthaceae family of fungi.</title>
        <authorList>
            <person name="Okagaki L.H."/>
            <person name="Nunes C.C."/>
            <person name="Sailsbery J."/>
            <person name="Clay B."/>
            <person name="Brown D."/>
            <person name="John T."/>
            <person name="Oh Y."/>
            <person name="Young N."/>
            <person name="Fitzgerald M."/>
            <person name="Haas B.J."/>
            <person name="Zeng Q."/>
            <person name="Young S."/>
            <person name="Adiconis X."/>
            <person name="Fan L."/>
            <person name="Levin J.Z."/>
            <person name="Mitchell T.K."/>
            <person name="Okubara P.A."/>
            <person name="Farman M.L."/>
            <person name="Kohn L.M."/>
            <person name="Birren B."/>
            <person name="Ma L.-J."/>
            <person name="Dean R.A."/>
        </authorList>
    </citation>
    <scope>NUCLEOTIDE SEQUENCE</scope>
    <source>
        <strain evidence="3">ATCC 64411 / 73-15</strain>
    </source>
</reference>
<dbReference type="AlphaFoldDB" id="A0A0C4E5Q8"/>
<dbReference type="EMBL" id="GL876972">
    <property type="protein sequence ID" value="KLU88849.1"/>
    <property type="molecule type" value="Genomic_DNA"/>
</dbReference>
<dbReference type="EnsemblFungi" id="MAPG_07832T0">
    <property type="protein sequence ID" value="MAPG_07832T0"/>
    <property type="gene ID" value="MAPG_07832"/>
</dbReference>
<organism evidence="3 4">
    <name type="scientific">Magnaporthiopsis poae (strain ATCC 64411 / 73-15)</name>
    <name type="common">Kentucky bluegrass fungus</name>
    <name type="synonym">Magnaporthe poae</name>
    <dbReference type="NCBI Taxonomy" id="644358"/>
    <lineage>
        <taxon>Eukaryota</taxon>
        <taxon>Fungi</taxon>
        <taxon>Dikarya</taxon>
        <taxon>Ascomycota</taxon>
        <taxon>Pezizomycotina</taxon>
        <taxon>Sordariomycetes</taxon>
        <taxon>Sordariomycetidae</taxon>
        <taxon>Magnaporthales</taxon>
        <taxon>Magnaporthaceae</taxon>
        <taxon>Magnaporthiopsis</taxon>
    </lineage>
</organism>
<protein>
    <recommendedName>
        <fullName evidence="5">Cell wall protein</fullName>
    </recommendedName>
</protein>
<dbReference type="Pfam" id="PF12296">
    <property type="entry name" value="HsbA"/>
    <property type="match status" value="1"/>
</dbReference>
<dbReference type="PANTHER" id="PTHR38123:SF6">
    <property type="entry name" value="CELL WALL SERINE-THREONINE-RICH GALACTOMANNOPROTEIN MP1 (AFU_ORTHOLOGUE AFUA_4G03240)"/>
    <property type="match status" value="1"/>
</dbReference>
<accession>A0A0C4E5Q8</accession>
<feature type="signal peptide" evidence="1">
    <location>
        <begin position="1"/>
        <end position="18"/>
    </location>
</feature>
<dbReference type="PANTHER" id="PTHR38123">
    <property type="entry name" value="CELL WALL SERINE-THREONINE-RICH GALACTOMANNOPROTEIN MP1 (AFU_ORTHOLOGUE AFUA_4G03240)"/>
    <property type="match status" value="1"/>
</dbReference>
<keyword evidence="1" id="KW-0732">Signal</keyword>
<feature type="chain" id="PRO_5009385770" description="Cell wall protein" evidence="1">
    <location>
        <begin position="19"/>
        <end position="156"/>
    </location>
</feature>
<dbReference type="VEuPathDB" id="FungiDB:MAPG_07832"/>
<dbReference type="InterPro" id="IPR021054">
    <property type="entry name" value="Cell_wall_mannoprotein_1"/>
</dbReference>
<reference evidence="3" key="5">
    <citation type="submission" date="2015-06" db="UniProtKB">
        <authorList>
            <consortium name="EnsemblFungi"/>
        </authorList>
    </citation>
    <scope>IDENTIFICATION</scope>
    <source>
        <strain evidence="3">ATCC 64411</strain>
    </source>
</reference>
<dbReference type="Proteomes" id="UP000011715">
    <property type="component" value="Unassembled WGS sequence"/>
</dbReference>
<gene>
    <name evidence="2" type="ORF">MAPG_07832</name>
</gene>
<evidence type="ECO:0008006" key="5">
    <source>
        <dbReference type="Google" id="ProtNLM"/>
    </source>
</evidence>
<keyword evidence="4" id="KW-1185">Reference proteome</keyword>
<reference evidence="2" key="1">
    <citation type="submission" date="2010-05" db="EMBL/GenBank/DDBJ databases">
        <title>The Genome Sequence of Magnaporthe poae strain ATCC 64411.</title>
        <authorList>
            <consortium name="The Broad Institute Genome Sequencing Platform"/>
            <consortium name="Broad Institute Genome Sequencing Center for Infectious Disease"/>
            <person name="Ma L.-J."/>
            <person name="Dead R."/>
            <person name="Young S."/>
            <person name="Zeng Q."/>
            <person name="Koehrsen M."/>
            <person name="Alvarado L."/>
            <person name="Berlin A."/>
            <person name="Chapman S.B."/>
            <person name="Chen Z."/>
            <person name="Freedman E."/>
            <person name="Gellesch M."/>
            <person name="Goldberg J."/>
            <person name="Griggs A."/>
            <person name="Gujja S."/>
            <person name="Heilman E.R."/>
            <person name="Heiman D."/>
            <person name="Hepburn T."/>
            <person name="Howarth C."/>
            <person name="Jen D."/>
            <person name="Larson L."/>
            <person name="Mehta T."/>
            <person name="Neiman D."/>
            <person name="Pearson M."/>
            <person name="Roberts A."/>
            <person name="Saif S."/>
            <person name="Shea T."/>
            <person name="Shenoy N."/>
            <person name="Sisk P."/>
            <person name="Stolte C."/>
            <person name="Sykes S."/>
            <person name="Walk T."/>
            <person name="White J."/>
            <person name="Yandava C."/>
            <person name="Haas B."/>
            <person name="Nusbaum C."/>
            <person name="Birren B."/>
        </authorList>
    </citation>
    <scope>NUCLEOTIDE SEQUENCE</scope>
    <source>
        <strain evidence="2">ATCC 64411</strain>
    </source>
</reference>
<reference evidence="4" key="2">
    <citation type="submission" date="2010-05" db="EMBL/GenBank/DDBJ databases">
        <title>The genome sequence of Magnaporthe poae strain ATCC 64411.</title>
        <authorList>
            <person name="Ma L.-J."/>
            <person name="Dead R."/>
            <person name="Young S."/>
            <person name="Zeng Q."/>
            <person name="Koehrsen M."/>
            <person name="Alvarado L."/>
            <person name="Berlin A."/>
            <person name="Chapman S.B."/>
            <person name="Chen Z."/>
            <person name="Freedman E."/>
            <person name="Gellesch M."/>
            <person name="Goldberg J."/>
            <person name="Griggs A."/>
            <person name="Gujja S."/>
            <person name="Heilman E.R."/>
            <person name="Heiman D."/>
            <person name="Hepburn T."/>
            <person name="Howarth C."/>
            <person name="Jen D."/>
            <person name="Larson L."/>
            <person name="Mehta T."/>
            <person name="Neiman D."/>
            <person name="Pearson M."/>
            <person name="Roberts A."/>
            <person name="Saif S."/>
            <person name="Shea T."/>
            <person name="Shenoy N."/>
            <person name="Sisk P."/>
            <person name="Stolte C."/>
            <person name="Sykes S."/>
            <person name="Walk T."/>
            <person name="White J."/>
            <person name="Yandava C."/>
            <person name="Haas B."/>
            <person name="Nusbaum C."/>
            <person name="Birren B."/>
        </authorList>
    </citation>
    <scope>NUCLEOTIDE SEQUENCE [LARGE SCALE GENOMIC DNA]</scope>
    <source>
        <strain evidence="4">ATCC 64411 / 73-15</strain>
    </source>
</reference>
<evidence type="ECO:0000313" key="3">
    <source>
        <dbReference type="EnsemblFungi" id="MAPG_07832T0"/>
    </source>
</evidence>
<proteinExistence type="predicted"/>
<dbReference type="eggNOG" id="ENOG502RX2E">
    <property type="taxonomic scope" value="Eukaryota"/>
</dbReference>
<reference evidence="2" key="3">
    <citation type="submission" date="2011-03" db="EMBL/GenBank/DDBJ databases">
        <title>Annotation of Magnaporthe poae ATCC 64411.</title>
        <authorList>
            <person name="Ma L.-J."/>
            <person name="Dead R."/>
            <person name="Young S.K."/>
            <person name="Zeng Q."/>
            <person name="Gargeya S."/>
            <person name="Fitzgerald M."/>
            <person name="Haas B."/>
            <person name="Abouelleil A."/>
            <person name="Alvarado L."/>
            <person name="Arachchi H.M."/>
            <person name="Berlin A."/>
            <person name="Brown A."/>
            <person name="Chapman S.B."/>
            <person name="Chen Z."/>
            <person name="Dunbar C."/>
            <person name="Freedman E."/>
            <person name="Gearin G."/>
            <person name="Gellesch M."/>
            <person name="Goldberg J."/>
            <person name="Griggs A."/>
            <person name="Gujja S."/>
            <person name="Heiman D."/>
            <person name="Howarth C."/>
            <person name="Larson L."/>
            <person name="Lui A."/>
            <person name="MacDonald P.J.P."/>
            <person name="Mehta T."/>
            <person name="Montmayeur A."/>
            <person name="Murphy C."/>
            <person name="Neiman D."/>
            <person name="Pearson M."/>
            <person name="Priest M."/>
            <person name="Roberts A."/>
            <person name="Saif S."/>
            <person name="Shea T."/>
            <person name="Shenoy N."/>
            <person name="Sisk P."/>
            <person name="Stolte C."/>
            <person name="Sykes S."/>
            <person name="Yandava C."/>
            <person name="Wortman J."/>
            <person name="Nusbaum C."/>
            <person name="Birren B."/>
        </authorList>
    </citation>
    <scope>NUCLEOTIDE SEQUENCE</scope>
    <source>
        <strain evidence="2">ATCC 64411</strain>
    </source>
</reference>
<evidence type="ECO:0000313" key="2">
    <source>
        <dbReference type="EMBL" id="KLU88849.1"/>
    </source>
</evidence>
<evidence type="ECO:0000313" key="4">
    <source>
        <dbReference type="Proteomes" id="UP000011715"/>
    </source>
</evidence>
<dbReference type="OrthoDB" id="2422134at2759"/>
<dbReference type="GO" id="GO:0005576">
    <property type="term" value="C:extracellular region"/>
    <property type="evidence" value="ECO:0007669"/>
    <property type="project" value="TreeGrafter"/>
</dbReference>
<dbReference type="EMBL" id="ADBL01001901">
    <property type="status" value="NOT_ANNOTATED_CDS"/>
    <property type="molecule type" value="Genomic_DNA"/>
</dbReference>